<evidence type="ECO:0000256" key="4">
    <source>
        <dbReference type="ARBA" id="ARBA00022989"/>
    </source>
</evidence>
<dbReference type="CDD" id="cd17324">
    <property type="entry name" value="MFS_NepI_like"/>
    <property type="match status" value="1"/>
</dbReference>
<evidence type="ECO:0000313" key="9">
    <source>
        <dbReference type="Proteomes" id="UP000183200"/>
    </source>
</evidence>
<dbReference type="Gene3D" id="1.20.1250.20">
    <property type="entry name" value="MFS general substrate transporter like domains"/>
    <property type="match status" value="2"/>
</dbReference>
<evidence type="ECO:0000256" key="3">
    <source>
        <dbReference type="ARBA" id="ARBA00022692"/>
    </source>
</evidence>
<feature type="transmembrane region" description="Helical" evidence="6">
    <location>
        <begin position="138"/>
        <end position="160"/>
    </location>
</feature>
<keyword evidence="5 6" id="KW-0472">Membrane</keyword>
<proteinExistence type="predicted"/>
<dbReference type="PROSITE" id="PS50850">
    <property type="entry name" value="MFS"/>
    <property type="match status" value="1"/>
</dbReference>
<feature type="domain" description="Major facilitator superfamily (MFS) profile" evidence="7">
    <location>
        <begin position="1"/>
        <end position="391"/>
    </location>
</feature>
<feature type="transmembrane region" description="Helical" evidence="6">
    <location>
        <begin position="78"/>
        <end position="102"/>
    </location>
</feature>
<feature type="transmembrane region" description="Helical" evidence="6">
    <location>
        <begin position="12"/>
        <end position="39"/>
    </location>
</feature>
<name>A0A1G9Z629_9SPHI</name>
<protein>
    <submittedName>
        <fullName evidence="8">Predicted arabinose efflux permease, MFS family</fullName>
    </submittedName>
</protein>
<keyword evidence="4 6" id="KW-1133">Transmembrane helix</keyword>
<evidence type="ECO:0000256" key="1">
    <source>
        <dbReference type="ARBA" id="ARBA00004651"/>
    </source>
</evidence>
<evidence type="ECO:0000259" key="7">
    <source>
        <dbReference type="PROSITE" id="PS50850"/>
    </source>
</evidence>
<feature type="transmembrane region" description="Helical" evidence="6">
    <location>
        <begin position="209"/>
        <end position="232"/>
    </location>
</feature>
<feature type="transmembrane region" description="Helical" evidence="6">
    <location>
        <begin position="247"/>
        <end position="265"/>
    </location>
</feature>
<feature type="transmembrane region" description="Helical" evidence="6">
    <location>
        <begin position="51"/>
        <end position="71"/>
    </location>
</feature>
<dbReference type="AlphaFoldDB" id="A0A1G9Z629"/>
<keyword evidence="2" id="KW-1003">Cell membrane</keyword>
<dbReference type="InterPro" id="IPR036259">
    <property type="entry name" value="MFS_trans_sf"/>
</dbReference>
<evidence type="ECO:0000313" key="8">
    <source>
        <dbReference type="EMBL" id="SDN16740.1"/>
    </source>
</evidence>
<organism evidence="8 9">
    <name type="scientific">Pedobacter steynii</name>
    <dbReference type="NCBI Taxonomy" id="430522"/>
    <lineage>
        <taxon>Bacteria</taxon>
        <taxon>Pseudomonadati</taxon>
        <taxon>Bacteroidota</taxon>
        <taxon>Sphingobacteriia</taxon>
        <taxon>Sphingobacteriales</taxon>
        <taxon>Sphingobacteriaceae</taxon>
        <taxon>Pedobacter</taxon>
    </lineage>
</organism>
<dbReference type="PANTHER" id="PTHR43124">
    <property type="entry name" value="PURINE EFFLUX PUMP PBUE"/>
    <property type="match status" value="1"/>
</dbReference>
<evidence type="ECO:0000256" key="5">
    <source>
        <dbReference type="ARBA" id="ARBA00023136"/>
    </source>
</evidence>
<feature type="transmembrane region" description="Helical" evidence="6">
    <location>
        <begin position="363"/>
        <end position="382"/>
    </location>
</feature>
<dbReference type="InterPro" id="IPR020846">
    <property type="entry name" value="MFS_dom"/>
</dbReference>
<dbReference type="Pfam" id="PF07690">
    <property type="entry name" value="MFS_1"/>
    <property type="match status" value="1"/>
</dbReference>
<feature type="transmembrane region" description="Helical" evidence="6">
    <location>
        <begin position="277"/>
        <end position="293"/>
    </location>
</feature>
<dbReference type="EMBL" id="FNGY01000006">
    <property type="protein sequence ID" value="SDN16740.1"/>
    <property type="molecule type" value="Genomic_DNA"/>
</dbReference>
<gene>
    <name evidence="8" type="ORF">SAMN05421820_106362</name>
</gene>
<evidence type="ECO:0000256" key="2">
    <source>
        <dbReference type="ARBA" id="ARBA00022475"/>
    </source>
</evidence>
<reference evidence="9" key="1">
    <citation type="submission" date="2016-10" db="EMBL/GenBank/DDBJ databases">
        <authorList>
            <person name="Varghese N."/>
            <person name="Submissions S."/>
        </authorList>
    </citation>
    <scope>NUCLEOTIDE SEQUENCE [LARGE SCALE GENOMIC DNA]</scope>
    <source>
        <strain evidence="9">DSM 19110</strain>
    </source>
</reference>
<comment type="subcellular location">
    <subcellularLocation>
        <location evidence="1">Cell membrane</location>
        <topology evidence="1">Multi-pass membrane protein</topology>
    </subcellularLocation>
</comment>
<dbReference type="GO" id="GO:0022857">
    <property type="term" value="F:transmembrane transporter activity"/>
    <property type="evidence" value="ECO:0007669"/>
    <property type="project" value="InterPro"/>
</dbReference>
<dbReference type="PANTHER" id="PTHR43124:SF3">
    <property type="entry name" value="CHLORAMPHENICOL EFFLUX PUMP RV0191"/>
    <property type="match status" value="1"/>
</dbReference>
<feature type="transmembrane region" description="Helical" evidence="6">
    <location>
        <begin position="166"/>
        <end position="188"/>
    </location>
</feature>
<feature type="transmembrane region" description="Helical" evidence="6">
    <location>
        <begin position="299"/>
        <end position="324"/>
    </location>
</feature>
<feature type="transmembrane region" description="Helical" evidence="6">
    <location>
        <begin position="108"/>
        <end position="126"/>
    </location>
</feature>
<evidence type="ECO:0000256" key="6">
    <source>
        <dbReference type="SAM" id="Phobius"/>
    </source>
</evidence>
<accession>A0A1G9Z629</accession>
<dbReference type="Proteomes" id="UP000183200">
    <property type="component" value="Unassembled WGS sequence"/>
</dbReference>
<sequence>MGGLAWITMKNKIAYLGCLSLIGMITTEFGVIGILPQIASHYQISIDQAGMLLSAYAIVVALAGPFMTMFASGFNRKTLMATTMAIFLLTGIVSAMAPPFWLLMTVRVLPAFLHPVLVATAVAAATSNADQKEAHQMMAIVIGGIGIATITTVPFATYLAGAFHNWQASFVLQAAISLTILILILLLLPSLPVAEKKSYRSQLMILKKPVFLATALCSFLMIGAIFSTYSYFADYLSKVNGMDEKTISLMLFLFGLTGIAGNFIAGKMLTKNISRTTLIFLSGLMAIAVFLYFSGPMSILTVLVIAVWGFLQTPCFLTSQAYMIETAPEAPEFANSISISFGNLGISVGTIIGGLSISSKGVQSTPLVMLFFAGAALLMMLIKTMLESRGRNAAAHLRDQN</sequence>
<keyword evidence="3 6" id="KW-0812">Transmembrane</keyword>
<dbReference type="InterPro" id="IPR011701">
    <property type="entry name" value="MFS"/>
</dbReference>
<dbReference type="GO" id="GO:0005886">
    <property type="term" value="C:plasma membrane"/>
    <property type="evidence" value="ECO:0007669"/>
    <property type="project" value="UniProtKB-SubCell"/>
</dbReference>
<dbReference type="InterPro" id="IPR050189">
    <property type="entry name" value="MFS_Efflux_Transporters"/>
</dbReference>
<dbReference type="SUPFAM" id="SSF103473">
    <property type="entry name" value="MFS general substrate transporter"/>
    <property type="match status" value="1"/>
</dbReference>
<keyword evidence="9" id="KW-1185">Reference proteome</keyword>
<feature type="transmembrane region" description="Helical" evidence="6">
    <location>
        <begin position="336"/>
        <end position="357"/>
    </location>
</feature>